<feature type="region of interest" description="Disordered" evidence="1">
    <location>
        <begin position="108"/>
        <end position="130"/>
    </location>
</feature>
<proteinExistence type="predicted"/>
<accession>A0A444Z456</accession>
<reference evidence="2 3" key="1">
    <citation type="submission" date="2019-01" db="EMBL/GenBank/DDBJ databases">
        <title>Sequencing of cultivated peanut Arachis hypogaea provides insights into genome evolution and oil improvement.</title>
        <authorList>
            <person name="Chen X."/>
        </authorList>
    </citation>
    <scope>NUCLEOTIDE SEQUENCE [LARGE SCALE GENOMIC DNA]</scope>
    <source>
        <strain evidence="3">cv. Fuhuasheng</strain>
        <tissue evidence="2">Leaves</tissue>
    </source>
</reference>
<evidence type="ECO:0000313" key="3">
    <source>
        <dbReference type="Proteomes" id="UP000289738"/>
    </source>
</evidence>
<dbReference type="Proteomes" id="UP000289738">
    <property type="component" value="Chromosome B05"/>
</dbReference>
<gene>
    <name evidence="2" type="ORF">Ahy_B05g076927</name>
</gene>
<protein>
    <submittedName>
        <fullName evidence="2">Uncharacterized protein</fullName>
    </submittedName>
</protein>
<evidence type="ECO:0000256" key="1">
    <source>
        <dbReference type="SAM" id="MobiDB-lite"/>
    </source>
</evidence>
<evidence type="ECO:0000313" key="2">
    <source>
        <dbReference type="EMBL" id="RYR08981.1"/>
    </source>
</evidence>
<keyword evidence="3" id="KW-1185">Reference proteome</keyword>
<sequence length="149" mass="16940">MQPRASVGKLSYLQLFSASPEQSRSTSAPRSYAHFNLNPVYEIPIVWLLHEVPERRPVEMSDRVEEYQMISDNNRDIEQGYESQPHQAQSGVVCPTCGKHHGSRLCRSDNNRDIEQGHESQPHQAQSGVVCPTCGKHHGSRLCRFRTGW</sequence>
<dbReference type="AlphaFoldDB" id="A0A444Z456"/>
<dbReference type="EMBL" id="SDMP01000015">
    <property type="protein sequence ID" value="RYR08981.1"/>
    <property type="molecule type" value="Genomic_DNA"/>
</dbReference>
<organism evidence="2 3">
    <name type="scientific">Arachis hypogaea</name>
    <name type="common">Peanut</name>
    <dbReference type="NCBI Taxonomy" id="3818"/>
    <lineage>
        <taxon>Eukaryota</taxon>
        <taxon>Viridiplantae</taxon>
        <taxon>Streptophyta</taxon>
        <taxon>Embryophyta</taxon>
        <taxon>Tracheophyta</taxon>
        <taxon>Spermatophyta</taxon>
        <taxon>Magnoliopsida</taxon>
        <taxon>eudicotyledons</taxon>
        <taxon>Gunneridae</taxon>
        <taxon>Pentapetalae</taxon>
        <taxon>rosids</taxon>
        <taxon>fabids</taxon>
        <taxon>Fabales</taxon>
        <taxon>Fabaceae</taxon>
        <taxon>Papilionoideae</taxon>
        <taxon>50 kb inversion clade</taxon>
        <taxon>dalbergioids sensu lato</taxon>
        <taxon>Dalbergieae</taxon>
        <taxon>Pterocarpus clade</taxon>
        <taxon>Arachis</taxon>
    </lineage>
</organism>
<feature type="compositionally biased region" description="Basic and acidic residues" evidence="1">
    <location>
        <begin position="108"/>
        <end position="121"/>
    </location>
</feature>
<comment type="caution">
    <text evidence="2">The sequence shown here is derived from an EMBL/GenBank/DDBJ whole genome shotgun (WGS) entry which is preliminary data.</text>
</comment>
<name>A0A444Z456_ARAHY</name>